<evidence type="ECO:0000313" key="10">
    <source>
        <dbReference type="Proteomes" id="UP001189429"/>
    </source>
</evidence>
<evidence type="ECO:0000256" key="2">
    <source>
        <dbReference type="ARBA" id="ARBA00008982"/>
    </source>
</evidence>
<comment type="cofactor">
    <cofactor evidence="1">
        <name>Mg(2+)</name>
        <dbReference type="ChEBI" id="CHEBI:18420"/>
    </cofactor>
</comment>
<dbReference type="EMBL" id="CAUYUJ010015077">
    <property type="protein sequence ID" value="CAK0849644.1"/>
    <property type="molecule type" value="Genomic_DNA"/>
</dbReference>
<proteinExistence type="inferred from homology"/>
<dbReference type="EC" id="2.7.2.3" evidence="3"/>
<accession>A0ABN9TVB7</accession>
<gene>
    <name evidence="9" type="ORF">PCOR1329_LOCUS42282</name>
</gene>
<dbReference type="Gene3D" id="3.40.50.1260">
    <property type="entry name" value="Phosphoglycerate kinase, N-terminal domain"/>
    <property type="match status" value="1"/>
</dbReference>
<reference evidence="9" key="1">
    <citation type="submission" date="2023-10" db="EMBL/GenBank/DDBJ databases">
        <authorList>
            <person name="Chen Y."/>
            <person name="Shah S."/>
            <person name="Dougan E. K."/>
            <person name="Thang M."/>
            <person name="Chan C."/>
        </authorList>
    </citation>
    <scope>NUCLEOTIDE SEQUENCE [LARGE SCALE GENOMIC DNA]</scope>
</reference>
<evidence type="ECO:0000256" key="3">
    <source>
        <dbReference type="ARBA" id="ARBA00013061"/>
    </source>
</evidence>
<dbReference type="InterPro" id="IPR036043">
    <property type="entry name" value="Phosphoglycerate_kinase_sf"/>
</dbReference>
<keyword evidence="10" id="KW-1185">Reference proteome</keyword>
<evidence type="ECO:0000256" key="1">
    <source>
        <dbReference type="ARBA" id="ARBA00001946"/>
    </source>
</evidence>
<evidence type="ECO:0000256" key="8">
    <source>
        <dbReference type="SAM" id="MobiDB-lite"/>
    </source>
</evidence>
<organism evidence="9 10">
    <name type="scientific">Prorocentrum cordatum</name>
    <dbReference type="NCBI Taxonomy" id="2364126"/>
    <lineage>
        <taxon>Eukaryota</taxon>
        <taxon>Sar</taxon>
        <taxon>Alveolata</taxon>
        <taxon>Dinophyceae</taxon>
        <taxon>Prorocentrales</taxon>
        <taxon>Prorocentraceae</taxon>
        <taxon>Prorocentrum</taxon>
    </lineage>
</organism>
<evidence type="ECO:0000313" key="9">
    <source>
        <dbReference type="EMBL" id="CAK0849644.1"/>
    </source>
</evidence>
<keyword evidence="7" id="KW-0067">ATP-binding</keyword>
<sequence>MPHVLGAKLEMEDIEGAPNYKATDELKERSLLKPVAKQLGEPTEKASECAPDSKAEKVGVLVSDVSVGDVLGLDNTRFCKGKFRYDPEKQEELRKQGALVGGTVDNSAEACTQDWFVGELSVEVGTQTVDQVEGEQQQHGVGSVKSDADRVPPLAAGCGRSGPGGNPERRSGRGAAVARGGSGLRPGRVRRAVAFCM</sequence>
<dbReference type="SUPFAM" id="SSF53748">
    <property type="entry name" value="Phosphoglycerate kinase"/>
    <property type="match status" value="1"/>
</dbReference>
<keyword evidence="6" id="KW-0418">Kinase</keyword>
<name>A0ABN9TVB7_9DINO</name>
<evidence type="ECO:0000256" key="4">
    <source>
        <dbReference type="ARBA" id="ARBA00022679"/>
    </source>
</evidence>
<dbReference type="InterPro" id="IPR015824">
    <property type="entry name" value="Phosphoglycerate_kinase_N"/>
</dbReference>
<evidence type="ECO:0000256" key="5">
    <source>
        <dbReference type="ARBA" id="ARBA00022741"/>
    </source>
</evidence>
<evidence type="ECO:0000256" key="7">
    <source>
        <dbReference type="ARBA" id="ARBA00022840"/>
    </source>
</evidence>
<dbReference type="Proteomes" id="UP001189429">
    <property type="component" value="Unassembled WGS sequence"/>
</dbReference>
<evidence type="ECO:0000256" key="6">
    <source>
        <dbReference type="ARBA" id="ARBA00022777"/>
    </source>
</evidence>
<protein>
    <recommendedName>
        <fullName evidence="3">phosphoglycerate kinase</fullName>
        <ecNumber evidence="3">2.7.2.3</ecNumber>
    </recommendedName>
</protein>
<comment type="caution">
    <text evidence="9">The sequence shown here is derived from an EMBL/GenBank/DDBJ whole genome shotgun (WGS) entry which is preliminary data.</text>
</comment>
<keyword evidence="4" id="KW-0808">Transferase</keyword>
<comment type="similarity">
    <text evidence="2">Belongs to the phosphoglycerate kinase family.</text>
</comment>
<feature type="region of interest" description="Disordered" evidence="8">
    <location>
        <begin position="136"/>
        <end position="184"/>
    </location>
</feature>
<keyword evidence="5" id="KW-0547">Nucleotide-binding</keyword>